<dbReference type="Proteomes" id="UP000235388">
    <property type="component" value="Unassembled WGS sequence"/>
</dbReference>
<dbReference type="SMART" id="SM00577">
    <property type="entry name" value="CPDc"/>
    <property type="match status" value="1"/>
</dbReference>
<name>A0A2N5S8R3_9BASI</name>
<feature type="domain" description="FCP1 homology" evidence="3">
    <location>
        <begin position="87"/>
        <end position="252"/>
    </location>
</feature>
<keyword evidence="1" id="KW-0811">Translocation</keyword>
<dbReference type="EMBL" id="PGCI01000999">
    <property type="protein sequence ID" value="PLW09631.1"/>
    <property type="molecule type" value="Genomic_DNA"/>
</dbReference>
<dbReference type="OrthoDB" id="2497603at2759"/>
<dbReference type="InterPro" id="IPR004274">
    <property type="entry name" value="FCP1_dom"/>
</dbReference>
<dbReference type="Proteomes" id="UP000235392">
    <property type="component" value="Unassembled WGS sequence"/>
</dbReference>
<dbReference type="SUPFAM" id="SSF56784">
    <property type="entry name" value="HAD-like"/>
    <property type="match status" value="1"/>
</dbReference>
<keyword evidence="1" id="KW-0809">Transit peptide</keyword>
<feature type="region of interest" description="Disordered" evidence="2">
    <location>
        <begin position="1"/>
        <end position="22"/>
    </location>
</feature>
<dbReference type="EMBL" id="PGCJ01001251">
    <property type="protein sequence ID" value="PLW07155.1"/>
    <property type="molecule type" value="Genomic_DNA"/>
</dbReference>
<proteinExistence type="inferred from homology"/>
<dbReference type="InterPro" id="IPR023214">
    <property type="entry name" value="HAD_sf"/>
</dbReference>
<dbReference type="PANTHER" id="PTHR12210">
    <property type="entry name" value="DULLARD PROTEIN PHOSPHATASE"/>
    <property type="match status" value="1"/>
</dbReference>
<organism evidence="5 7">
    <name type="scientific">Puccinia coronata f. sp. avenae</name>
    <dbReference type="NCBI Taxonomy" id="200324"/>
    <lineage>
        <taxon>Eukaryota</taxon>
        <taxon>Fungi</taxon>
        <taxon>Dikarya</taxon>
        <taxon>Basidiomycota</taxon>
        <taxon>Pucciniomycotina</taxon>
        <taxon>Pucciniomycetes</taxon>
        <taxon>Pucciniales</taxon>
        <taxon>Pucciniaceae</taxon>
        <taxon>Puccinia</taxon>
    </lineage>
</organism>
<gene>
    <name evidence="4" type="ORF">PCANC_24783</name>
    <name evidence="5" type="ORF">PCASD_22551</name>
</gene>
<dbReference type="GO" id="GO:0005744">
    <property type="term" value="C:TIM23 mitochondrial import inner membrane translocase complex"/>
    <property type="evidence" value="ECO:0007669"/>
    <property type="project" value="UniProtKB-UniRule"/>
</dbReference>
<keyword evidence="1" id="KW-0813">Transport</keyword>
<reference evidence="6 7" key="1">
    <citation type="submission" date="2017-11" db="EMBL/GenBank/DDBJ databases">
        <title>De novo assembly and phasing of dikaryotic genomes from two isolates of Puccinia coronata f. sp. avenae, the causal agent of oat crown rust.</title>
        <authorList>
            <person name="Miller M.E."/>
            <person name="Zhang Y."/>
            <person name="Omidvar V."/>
            <person name="Sperschneider J."/>
            <person name="Schwessinger B."/>
            <person name="Raley C."/>
            <person name="Palmer J.M."/>
            <person name="Garnica D."/>
            <person name="Upadhyaya N."/>
            <person name="Rathjen J."/>
            <person name="Taylor J.M."/>
            <person name="Park R.F."/>
            <person name="Dodds P.N."/>
            <person name="Hirsch C.D."/>
            <person name="Kianian S.F."/>
            <person name="Figueroa M."/>
        </authorList>
    </citation>
    <scope>NUCLEOTIDE SEQUENCE [LARGE SCALE GENOMIC DNA]</scope>
    <source>
        <strain evidence="4">12NC29</strain>
        <strain evidence="5">12SD80</strain>
    </source>
</reference>
<comment type="caution">
    <text evidence="5">The sequence shown here is derived from an EMBL/GenBank/DDBJ whole genome shotgun (WGS) entry which is preliminary data.</text>
</comment>
<dbReference type="InterPro" id="IPR050365">
    <property type="entry name" value="TIM50"/>
</dbReference>
<keyword evidence="6" id="KW-1185">Reference proteome</keyword>
<keyword evidence="1" id="KW-0653">Protein transport</keyword>
<evidence type="ECO:0000313" key="5">
    <source>
        <dbReference type="EMBL" id="PLW09631.1"/>
    </source>
</evidence>
<protein>
    <recommendedName>
        <fullName evidence="1">Mitochondrial import inner membrane translocase subunit TIM50</fullName>
    </recommendedName>
</protein>
<evidence type="ECO:0000256" key="1">
    <source>
        <dbReference type="RuleBase" id="RU365079"/>
    </source>
</evidence>
<dbReference type="Gene3D" id="3.40.50.1000">
    <property type="entry name" value="HAD superfamily/HAD-like"/>
    <property type="match status" value="1"/>
</dbReference>
<dbReference type="PROSITE" id="PS50969">
    <property type="entry name" value="FCP1"/>
    <property type="match status" value="1"/>
</dbReference>
<dbReference type="InterPro" id="IPR036412">
    <property type="entry name" value="HAD-like_sf"/>
</dbReference>
<comment type="similarity">
    <text evidence="1">Belongs to the TIM50 family.</text>
</comment>
<evidence type="ECO:0000313" key="4">
    <source>
        <dbReference type="EMBL" id="PLW07155.1"/>
    </source>
</evidence>
<dbReference type="Pfam" id="PF03031">
    <property type="entry name" value="NIF"/>
    <property type="match status" value="1"/>
</dbReference>
<evidence type="ECO:0000313" key="6">
    <source>
        <dbReference type="Proteomes" id="UP000235388"/>
    </source>
</evidence>
<evidence type="ECO:0000256" key="2">
    <source>
        <dbReference type="SAM" id="MobiDB-lite"/>
    </source>
</evidence>
<keyword evidence="1" id="KW-0496">Mitochondrion</keyword>
<comment type="function">
    <text evidence="1">Essential component of the TIM23 complex, a complex that mediates the translocation of transit peptide-containing proteins across the mitochondrial inner membrane.</text>
</comment>
<comment type="subcellular location">
    <subcellularLocation>
        <location evidence="1">Mitochondrion inner membrane</location>
        <topology evidence="1">Single-pass membrane protein</topology>
    </subcellularLocation>
</comment>
<evidence type="ECO:0000313" key="7">
    <source>
        <dbReference type="Proteomes" id="UP000235392"/>
    </source>
</evidence>
<accession>A0A2N5S8R3</accession>
<comment type="subunit">
    <text evidence="1">Component of the TIM23 complex.</text>
</comment>
<dbReference type="AlphaFoldDB" id="A0A2N5S8R3"/>
<evidence type="ECO:0000259" key="3">
    <source>
        <dbReference type="PROSITE" id="PS50969"/>
    </source>
</evidence>
<sequence>MFDDAAERVPGNAADSAHDSKDATAAAVGDDAKDAATAQALKVLFEGCDAIADSVLDGYYSIRDMQAFEKWIADRKSTLCNPALAQNTPKQKFLVLDLDNTLICRNTKSPDSFWVDGTYPARYRIQVHPDCLTFLHEMRAQSRLVAIFTSSSAVYAKNVVAEIERRYQEAFPGSTLGPFLTTMSSDDCTDFRGERRKDLLKFGPLSHVVYVDDDPYYSMKDQNHIVIQVRRYNGSKSEQPGLMAIVPLLTYLSSITNVSETARNLKKVWHKAGLVKVVPSTVGISC</sequence>
<dbReference type="GO" id="GO:0015031">
    <property type="term" value="P:protein transport"/>
    <property type="evidence" value="ECO:0007669"/>
    <property type="project" value="UniProtKB-KW"/>
</dbReference>
<dbReference type="STRING" id="200324.A0A2N5S8R3"/>